<reference evidence="3" key="1">
    <citation type="submission" date="2015-10" db="EMBL/GenBank/DDBJ databases">
        <title>Genome of Paenibacillus bovis sp. nov.</title>
        <authorList>
            <person name="Wu Z."/>
            <person name="Gao C."/>
            <person name="Liu Z."/>
            <person name="Zheng H."/>
        </authorList>
    </citation>
    <scope>NUCLEOTIDE SEQUENCE [LARGE SCALE GENOMIC DNA]</scope>
    <source>
        <strain evidence="3">BD3526</strain>
    </source>
</reference>
<dbReference type="Pfam" id="PF08241">
    <property type="entry name" value="Methyltransf_11"/>
    <property type="match status" value="1"/>
</dbReference>
<evidence type="ECO:0000313" key="2">
    <source>
        <dbReference type="EMBL" id="ANF96416.1"/>
    </source>
</evidence>
<keyword evidence="3" id="KW-1185">Reference proteome</keyword>
<dbReference type="STRING" id="1616788.AR543_10635"/>
<dbReference type="InterPro" id="IPR013216">
    <property type="entry name" value="Methyltransf_11"/>
</dbReference>
<dbReference type="GO" id="GO:0032259">
    <property type="term" value="P:methylation"/>
    <property type="evidence" value="ECO:0007669"/>
    <property type="project" value="UniProtKB-KW"/>
</dbReference>
<dbReference type="Gene3D" id="3.40.50.150">
    <property type="entry name" value="Vaccinia Virus protein VP39"/>
    <property type="match status" value="1"/>
</dbReference>
<dbReference type="InterPro" id="IPR029063">
    <property type="entry name" value="SAM-dependent_MTases_sf"/>
</dbReference>
<dbReference type="SUPFAM" id="SSF53335">
    <property type="entry name" value="S-adenosyl-L-methionine-dependent methyltransferases"/>
    <property type="match status" value="1"/>
</dbReference>
<dbReference type="PANTHER" id="PTHR43861:SF1">
    <property type="entry name" value="TRANS-ACONITATE 2-METHYLTRANSFERASE"/>
    <property type="match status" value="1"/>
</dbReference>
<gene>
    <name evidence="2" type="ORF">AR543_10635</name>
</gene>
<dbReference type="EMBL" id="CP013023">
    <property type="protein sequence ID" value="ANF96416.1"/>
    <property type="molecule type" value="Genomic_DNA"/>
</dbReference>
<accession>A0A172ZFK2</accession>
<proteinExistence type="predicted"/>
<protein>
    <submittedName>
        <fullName evidence="2">Methyltransferase</fullName>
    </submittedName>
</protein>
<evidence type="ECO:0000313" key="3">
    <source>
        <dbReference type="Proteomes" id="UP000078148"/>
    </source>
</evidence>
<feature type="domain" description="Methyltransferase type 11" evidence="1">
    <location>
        <begin position="47"/>
        <end position="138"/>
    </location>
</feature>
<dbReference type="OrthoDB" id="9791837at2"/>
<dbReference type="RefSeq" id="WP_060534243.1">
    <property type="nucleotide sequence ID" value="NZ_CP013023.1"/>
</dbReference>
<keyword evidence="2" id="KW-0489">Methyltransferase</keyword>
<dbReference type="KEGG" id="pbv:AR543_10635"/>
<dbReference type="PANTHER" id="PTHR43861">
    <property type="entry name" value="TRANS-ACONITATE 2-METHYLTRANSFERASE-RELATED"/>
    <property type="match status" value="1"/>
</dbReference>
<evidence type="ECO:0000259" key="1">
    <source>
        <dbReference type="Pfam" id="PF08241"/>
    </source>
</evidence>
<dbReference type="Proteomes" id="UP000078148">
    <property type="component" value="Chromosome"/>
</dbReference>
<keyword evidence="2" id="KW-0808">Transferase</keyword>
<dbReference type="GO" id="GO:0008757">
    <property type="term" value="F:S-adenosylmethionine-dependent methyltransferase activity"/>
    <property type="evidence" value="ECO:0007669"/>
    <property type="project" value="InterPro"/>
</dbReference>
<sequence>MRQNIYDNPEFFEYYQRLRSTGITYNDFVEQPALMAMLPELQGKNVLDLGCGAGQLAAYMVSQGAAHVTGADISAKMLNQAPEHPQVRYIHGPMEELDFAPASFDLIVSSLAFHYVENYDALMNQIAGWLRPGGHLVFSTEHPVTTAKLDMDGWIEDHEGKRLYYALDNYAEEGIRHTHWVVDNVIKYHRTLSTLLNGMIRYGLQIEQVNEPEPIPGAIEKMPTLVNEWRKPSFIIFKAVKRGG</sequence>
<reference evidence="2 3" key="2">
    <citation type="journal article" date="2016" name="Int. J. Syst. Evol. Microbiol.">
        <title>Paenibacillus bovis sp. nov., isolated from raw yak (Bos grunniens) milk.</title>
        <authorList>
            <person name="Gao C."/>
            <person name="Han J."/>
            <person name="Liu Z."/>
            <person name="Xu X."/>
            <person name="Hang F."/>
            <person name="Wu Z."/>
        </authorList>
    </citation>
    <scope>NUCLEOTIDE SEQUENCE [LARGE SCALE GENOMIC DNA]</scope>
    <source>
        <strain evidence="2 3">BD3526</strain>
    </source>
</reference>
<dbReference type="AlphaFoldDB" id="A0A172ZFK2"/>
<organism evidence="2 3">
    <name type="scientific">Paenibacillus bovis</name>
    <dbReference type="NCBI Taxonomy" id="1616788"/>
    <lineage>
        <taxon>Bacteria</taxon>
        <taxon>Bacillati</taxon>
        <taxon>Bacillota</taxon>
        <taxon>Bacilli</taxon>
        <taxon>Bacillales</taxon>
        <taxon>Paenibacillaceae</taxon>
        <taxon>Paenibacillus</taxon>
    </lineage>
</organism>
<dbReference type="CDD" id="cd02440">
    <property type="entry name" value="AdoMet_MTases"/>
    <property type="match status" value="1"/>
</dbReference>
<name>A0A172ZFK2_9BACL</name>